<dbReference type="PANTHER" id="PTHR15710:SF22">
    <property type="entry name" value="RING-TYPE E3 UBIQUITIN TRANSFERASE"/>
    <property type="match status" value="1"/>
</dbReference>
<evidence type="ECO:0000256" key="5">
    <source>
        <dbReference type="ARBA" id="ARBA00022771"/>
    </source>
</evidence>
<feature type="compositionally biased region" description="Low complexity" evidence="9">
    <location>
        <begin position="245"/>
        <end position="256"/>
    </location>
</feature>
<dbReference type="EMBL" id="NQVE01000161">
    <property type="protein sequence ID" value="RAL43034.1"/>
    <property type="molecule type" value="Genomic_DNA"/>
</dbReference>
<evidence type="ECO:0000256" key="2">
    <source>
        <dbReference type="ARBA" id="ARBA00012483"/>
    </source>
</evidence>
<keyword evidence="4" id="KW-0479">Metal-binding</keyword>
<dbReference type="FunFam" id="3.30.40.10:FF:000022">
    <property type="entry name" value="E3 ubiquitin-protein ligase RING1-like"/>
    <property type="match status" value="1"/>
</dbReference>
<feature type="compositionally biased region" description="Basic and acidic residues" evidence="9">
    <location>
        <begin position="363"/>
        <end position="388"/>
    </location>
</feature>
<dbReference type="GO" id="GO:0061630">
    <property type="term" value="F:ubiquitin protein ligase activity"/>
    <property type="evidence" value="ECO:0007669"/>
    <property type="project" value="UniProtKB-EC"/>
</dbReference>
<name>A0A328DC19_9ASTE</name>
<dbReference type="PROSITE" id="PS50089">
    <property type="entry name" value="ZF_RING_2"/>
    <property type="match status" value="1"/>
</dbReference>
<dbReference type="Gene3D" id="3.30.40.10">
    <property type="entry name" value="Zinc/RING finger domain, C3HC4 (zinc finger)"/>
    <property type="match status" value="1"/>
</dbReference>
<comment type="catalytic activity">
    <reaction evidence="1">
        <text>S-ubiquitinyl-[E2 ubiquitin-conjugating enzyme]-L-cysteine + [acceptor protein]-L-lysine = [E2 ubiquitin-conjugating enzyme]-L-cysteine + N(6)-ubiquitinyl-[acceptor protein]-L-lysine.</text>
        <dbReference type="EC" id="2.3.2.27"/>
    </reaction>
</comment>
<dbReference type="GO" id="GO:0008270">
    <property type="term" value="F:zinc ion binding"/>
    <property type="evidence" value="ECO:0007669"/>
    <property type="project" value="UniProtKB-KW"/>
</dbReference>
<evidence type="ECO:0000313" key="11">
    <source>
        <dbReference type="EMBL" id="RAL43034.1"/>
    </source>
</evidence>
<dbReference type="Pfam" id="PF14369">
    <property type="entry name" value="Zn_ribbon_19"/>
    <property type="match status" value="1"/>
</dbReference>
<dbReference type="InterPro" id="IPR039525">
    <property type="entry name" value="RNF126-like_zinc-ribbon"/>
</dbReference>
<evidence type="ECO:0000256" key="9">
    <source>
        <dbReference type="SAM" id="MobiDB-lite"/>
    </source>
</evidence>
<dbReference type="Proteomes" id="UP000249390">
    <property type="component" value="Unassembled WGS sequence"/>
</dbReference>
<dbReference type="InterPro" id="IPR013083">
    <property type="entry name" value="Znf_RING/FYVE/PHD"/>
</dbReference>
<feature type="region of interest" description="Disordered" evidence="9">
    <location>
        <begin position="232"/>
        <end position="257"/>
    </location>
</feature>
<evidence type="ECO:0000256" key="7">
    <source>
        <dbReference type="ARBA" id="ARBA00022833"/>
    </source>
</evidence>
<dbReference type="SMART" id="SM00184">
    <property type="entry name" value="RING"/>
    <property type="match status" value="1"/>
</dbReference>
<dbReference type="PANTHER" id="PTHR15710">
    <property type="entry name" value="E3 UBIQUITIN-PROTEIN LIGASE PRAJA"/>
    <property type="match status" value="1"/>
</dbReference>
<dbReference type="SUPFAM" id="SSF57850">
    <property type="entry name" value="RING/U-box"/>
    <property type="match status" value="1"/>
</dbReference>
<keyword evidence="3" id="KW-0808">Transferase</keyword>
<dbReference type="Pfam" id="PF13639">
    <property type="entry name" value="zf-RING_2"/>
    <property type="match status" value="1"/>
</dbReference>
<dbReference type="EC" id="2.3.2.27" evidence="2"/>
<feature type="region of interest" description="Disordered" evidence="9">
    <location>
        <begin position="363"/>
        <end position="411"/>
    </location>
</feature>
<evidence type="ECO:0000256" key="8">
    <source>
        <dbReference type="PROSITE-ProRule" id="PRU00175"/>
    </source>
</evidence>
<evidence type="ECO:0000256" key="1">
    <source>
        <dbReference type="ARBA" id="ARBA00000900"/>
    </source>
</evidence>
<dbReference type="GO" id="GO:0005737">
    <property type="term" value="C:cytoplasm"/>
    <property type="evidence" value="ECO:0007669"/>
    <property type="project" value="TreeGrafter"/>
</dbReference>
<keyword evidence="5 8" id="KW-0863">Zinc-finger</keyword>
<dbReference type="CDD" id="cd16667">
    <property type="entry name" value="RING-H2_RNF126-like"/>
    <property type="match status" value="1"/>
</dbReference>
<reference evidence="11 12" key="1">
    <citation type="submission" date="2018-06" db="EMBL/GenBank/DDBJ databases">
        <title>The Genome of Cuscuta australis (Dodder) Provides Insight into the Evolution of Plant Parasitism.</title>
        <authorList>
            <person name="Liu H."/>
        </authorList>
    </citation>
    <scope>NUCLEOTIDE SEQUENCE [LARGE SCALE GENOMIC DNA]</scope>
    <source>
        <strain evidence="12">cv. Yunnan</strain>
        <tissue evidence="11">Vines</tissue>
    </source>
</reference>
<keyword evidence="7" id="KW-0862">Zinc</keyword>
<feature type="region of interest" description="Disordered" evidence="9">
    <location>
        <begin position="186"/>
        <end position="212"/>
    </location>
</feature>
<sequence length="411" mass="44704">MEESEAGRYWCYQCLKMVNPILEEVEALTCPVCLTGFLELRESAVESGDASSPDLSQMLAAVLENLRELYSVVLEGRGAQGDRNGDRDVSRGSASALVETLTTESPNLEMEGDRMARNGLVGENGSVGNWDDAVPGAVRGPPPARILNVLLNPGRGDDVGDRGNEGENDLTLRFAVSVLRTLRAIRTETPTEPLNPEGDNSDDGDAENDENNGTSAAAAIIQLLQNQVNETLSELPNPDEGSRGRNGSNRGNGQRQIGTFGDYFLGPNFDAIMELLAENDRNQYGTPPARKDAVAGLPDVTVEDDPYPNGSSGSCTVCFEEFRAGTVVKEMPCKHRFHSDCILPWLDLHSSCPVCRYRLPTEEESKPEAAERDDGSRDDMSSSSRRDGEESDGSGTRGGRRWVWGPFVWPF</sequence>
<feature type="domain" description="RING-type" evidence="10">
    <location>
        <begin position="315"/>
        <end position="356"/>
    </location>
</feature>
<protein>
    <recommendedName>
        <fullName evidence="2">RING-type E3 ubiquitin transferase</fullName>
        <ecNumber evidence="2">2.3.2.27</ecNumber>
    </recommendedName>
</protein>
<accession>A0A328DC19</accession>
<proteinExistence type="predicted"/>
<comment type="caution">
    <text evidence="11">The sequence shown here is derived from an EMBL/GenBank/DDBJ whole genome shotgun (WGS) entry which is preliminary data.</text>
</comment>
<gene>
    <name evidence="11" type="ORF">DM860_009816</name>
</gene>
<dbReference type="InterPro" id="IPR001841">
    <property type="entry name" value="Znf_RING"/>
</dbReference>
<organism evidence="11 12">
    <name type="scientific">Cuscuta australis</name>
    <dbReference type="NCBI Taxonomy" id="267555"/>
    <lineage>
        <taxon>Eukaryota</taxon>
        <taxon>Viridiplantae</taxon>
        <taxon>Streptophyta</taxon>
        <taxon>Embryophyta</taxon>
        <taxon>Tracheophyta</taxon>
        <taxon>Spermatophyta</taxon>
        <taxon>Magnoliopsida</taxon>
        <taxon>eudicotyledons</taxon>
        <taxon>Gunneridae</taxon>
        <taxon>Pentapetalae</taxon>
        <taxon>asterids</taxon>
        <taxon>lamiids</taxon>
        <taxon>Solanales</taxon>
        <taxon>Convolvulaceae</taxon>
        <taxon>Cuscuteae</taxon>
        <taxon>Cuscuta</taxon>
        <taxon>Cuscuta subgen. Grammica</taxon>
        <taxon>Cuscuta sect. Cleistogrammica</taxon>
    </lineage>
</organism>
<feature type="compositionally biased region" description="Acidic residues" evidence="9">
    <location>
        <begin position="199"/>
        <end position="210"/>
    </location>
</feature>
<evidence type="ECO:0000313" key="12">
    <source>
        <dbReference type="Proteomes" id="UP000249390"/>
    </source>
</evidence>
<dbReference type="GO" id="GO:0016567">
    <property type="term" value="P:protein ubiquitination"/>
    <property type="evidence" value="ECO:0007669"/>
    <property type="project" value="TreeGrafter"/>
</dbReference>
<evidence type="ECO:0000256" key="4">
    <source>
        <dbReference type="ARBA" id="ARBA00022723"/>
    </source>
</evidence>
<keyword evidence="6" id="KW-0833">Ubl conjugation pathway</keyword>
<evidence type="ECO:0000256" key="3">
    <source>
        <dbReference type="ARBA" id="ARBA00022679"/>
    </source>
</evidence>
<evidence type="ECO:0000256" key="6">
    <source>
        <dbReference type="ARBA" id="ARBA00022786"/>
    </source>
</evidence>
<evidence type="ECO:0000259" key="10">
    <source>
        <dbReference type="PROSITE" id="PS50089"/>
    </source>
</evidence>
<dbReference type="AlphaFoldDB" id="A0A328DC19"/>
<keyword evidence="12" id="KW-1185">Reference proteome</keyword>